<dbReference type="GO" id="GO:0006950">
    <property type="term" value="P:response to stress"/>
    <property type="evidence" value="ECO:0007669"/>
    <property type="project" value="TreeGrafter"/>
</dbReference>
<sequence>MASTMVTSGTVTHRVDQLVKAGLVERIRNPDDGRGFLISLTAQGHELIDQAVTAHVEAQAELVAVLTDEQRAQLDDLLRQFLHGLEQS</sequence>
<keyword evidence="3" id="KW-1185">Reference proteome</keyword>
<dbReference type="Pfam" id="PF01047">
    <property type="entry name" value="MarR"/>
    <property type="match status" value="1"/>
</dbReference>
<evidence type="ECO:0000313" key="3">
    <source>
        <dbReference type="Proteomes" id="UP000199657"/>
    </source>
</evidence>
<dbReference type="Gene3D" id="1.10.10.10">
    <property type="entry name" value="Winged helix-like DNA-binding domain superfamily/Winged helix DNA-binding domain"/>
    <property type="match status" value="1"/>
</dbReference>
<accession>A0A1H8VTR6</accession>
<name>A0A1H8VTR6_9GAMM</name>
<evidence type="ECO:0000313" key="2">
    <source>
        <dbReference type="EMBL" id="SEP18714.1"/>
    </source>
</evidence>
<proteinExistence type="predicted"/>
<dbReference type="InterPro" id="IPR039422">
    <property type="entry name" value="MarR/SlyA-like"/>
</dbReference>
<dbReference type="STRING" id="406100.SAMN04488052_11529"/>
<dbReference type="Proteomes" id="UP000199657">
    <property type="component" value="Unassembled WGS sequence"/>
</dbReference>
<evidence type="ECO:0000259" key="1">
    <source>
        <dbReference type="PROSITE" id="PS50995"/>
    </source>
</evidence>
<dbReference type="GO" id="GO:0003700">
    <property type="term" value="F:DNA-binding transcription factor activity"/>
    <property type="evidence" value="ECO:0007669"/>
    <property type="project" value="InterPro"/>
</dbReference>
<dbReference type="SUPFAM" id="SSF46785">
    <property type="entry name" value="Winged helix' DNA-binding domain"/>
    <property type="match status" value="1"/>
</dbReference>
<dbReference type="PANTHER" id="PTHR33164">
    <property type="entry name" value="TRANSCRIPTIONAL REGULATOR, MARR FAMILY"/>
    <property type="match status" value="1"/>
</dbReference>
<dbReference type="EMBL" id="FOEG01000015">
    <property type="protein sequence ID" value="SEP18714.1"/>
    <property type="molecule type" value="Genomic_DNA"/>
</dbReference>
<dbReference type="AlphaFoldDB" id="A0A1H8VTR6"/>
<dbReference type="SMART" id="SM00347">
    <property type="entry name" value="HTH_MARR"/>
    <property type="match status" value="1"/>
</dbReference>
<protein>
    <submittedName>
        <fullName evidence="2">MarR family protein</fullName>
    </submittedName>
</protein>
<dbReference type="PANTHER" id="PTHR33164:SF104">
    <property type="entry name" value="TRANSCRIPTIONAL REGULATORY PROTEIN"/>
    <property type="match status" value="1"/>
</dbReference>
<dbReference type="InterPro" id="IPR036388">
    <property type="entry name" value="WH-like_DNA-bd_sf"/>
</dbReference>
<dbReference type="PROSITE" id="PS50995">
    <property type="entry name" value="HTH_MARR_2"/>
    <property type="match status" value="1"/>
</dbReference>
<dbReference type="PRINTS" id="PR00598">
    <property type="entry name" value="HTHMARR"/>
</dbReference>
<dbReference type="InterPro" id="IPR000835">
    <property type="entry name" value="HTH_MarR-typ"/>
</dbReference>
<dbReference type="InterPro" id="IPR036390">
    <property type="entry name" value="WH_DNA-bd_sf"/>
</dbReference>
<gene>
    <name evidence="2" type="ORF">SAMN04488052_11529</name>
</gene>
<organism evidence="2 3">
    <name type="scientific">Aquisalimonas asiatica</name>
    <dbReference type="NCBI Taxonomy" id="406100"/>
    <lineage>
        <taxon>Bacteria</taxon>
        <taxon>Pseudomonadati</taxon>
        <taxon>Pseudomonadota</taxon>
        <taxon>Gammaproteobacteria</taxon>
        <taxon>Chromatiales</taxon>
        <taxon>Ectothiorhodospiraceae</taxon>
        <taxon>Aquisalimonas</taxon>
    </lineage>
</organism>
<reference evidence="2 3" key="1">
    <citation type="submission" date="2016-10" db="EMBL/GenBank/DDBJ databases">
        <authorList>
            <person name="de Groot N.N."/>
        </authorList>
    </citation>
    <scope>NUCLEOTIDE SEQUENCE [LARGE SCALE GENOMIC DNA]</scope>
    <source>
        <strain evidence="2 3">CGMCC 1.6291</strain>
    </source>
</reference>
<feature type="domain" description="HTH marR-type" evidence="1">
    <location>
        <begin position="1"/>
        <end position="83"/>
    </location>
</feature>